<feature type="transmembrane region" description="Helical" evidence="6">
    <location>
        <begin position="20"/>
        <end position="40"/>
    </location>
</feature>
<keyword evidence="9" id="KW-1185">Reference proteome</keyword>
<keyword evidence="2 6" id="KW-1003">Cell membrane</keyword>
<dbReference type="InterPro" id="IPR052536">
    <property type="entry name" value="ABC-4_Integral_Memb_Prot"/>
</dbReference>
<feature type="transmembrane region" description="Helical" evidence="6">
    <location>
        <begin position="100"/>
        <end position="126"/>
    </location>
</feature>
<dbReference type="InterPro" id="IPR003838">
    <property type="entry name" value="ABC3_permease_C"/>
</dbReference>
<gene>
    <name evidence="8" type="ORF">EK386_06200</name>
</gene>
<feature type="transmembrane region" description="Helical" evidence="6">
    <location>
        <begin position="295"/>
        <end position="316"/>
    </location>
</feature>
<keyword evidence="5 6" id="KW-0472">Membrane</keyword>
<comment type="similarity">
    <text evidence="6">Belongs to the ABC-4 integral membrane protein family.</text>
</comment>
<feature type="transmembrane region" description="Helical" evidence="6">
    <location>
        <begin position="238"/>
        <end position="265"/>
    </location>
</feature>
<dbReference type="RefSeq" id="WP_126658172.1">
    <property type="nucleotide sequence ID" value="NZ_RYYR01000006.1"/>
</dbReference>
<dbReference type="PANTHER" id="PTHR46795:SF3">
    <property type="entry name" value="ABC TRANSPORTER PERMEASE"/>
    <property type="match status" value="1"/>
</dbReference>
<feature type="domain" description="ABC3 transporter permease C-terminal" evidence="7">
    <location>
        <begin position="63"/>
        <end position="179"/>
    </location>
</feature>
<feature type="transmembrane region" description="Helical" evidence="6">
    <location>
        <begin position="60"/>
        <end position="80"/>
    </location>
</feature>
<feature type="transmembrane region" description="Helical" evidence="6">
    <location>
        <begin position="198"/>
        <end position="218"/>
    </location>
</feature>
<comment type="caution">
    <text evidence="8">The sequence shown here is derived from an EMBL/GenBank/DDBJ whole genome shotgun (WGS) entry which is preliminary data.</text>
</comment>
<evidence type="ECO:0000313" key="8">
    <source>
        <dbReference type="EMBL" id="RUL54754.1"/>
    </source>
</evidence>
<dbReference type="PANTHER" id="PTHR46795">
    <property type="entry name" value="ABC TRANSPORTER PERMEASE-RELATED-RELATED"/>
    <property type="match status" value="1"/>
</dbReference>
<organism evidence="8 9">
    <name type="scientific">Lysinibacillus antri</name>
    <dbReference type="NCBI Taxonomy" id="2498145"/>
    <lineage>
        <taxon>Bacteria</taxon>
        <taxon>Bacillati</taxon>
        <taxon>Bacillota</taxon>
        <taxon>Bacilli</taxon>
        <taxon>Bacillales</taxon>
        <taxon>Bacillaceae</taxon>
        <taxon>Lysinibacillus</taxon>
    </lineage>
</organism>
<evidence type="ECO:0000313" key="9">
    <source>
        <dbReference type="Proteomes" id="UP000287910"/>
    </source>
</evidence>
<keyword evidence="6" id="KW-0813">Transport</keyword>
<dbReference type="Proteomes" id="UP000287910">
    <property type="component" value="Unassembled WGS sequence"/>
</dbReference>
<evidence type="ECO:0000256" key="4">
    <source>
        <dbReference type="ARBA" id="ARBA00022989"/>
    </source>
</evidence>
<dbReference type="EMBL" id="RYYR01000006">
    <property type="protein sequence ID" value="RUL54754.1"/>
    <property type="molecule type" value="Genomic_DNA"/>
</dbReference>
<evidence type="ECO:0000256" key="5">
    <source>
        <dbReference type="ARBA" id="ARBA00023136"/>
    </source>
</evidence>
<proteinExistence type="inferred from homology"/>
<protein>
    <submittedName>
        <fullName evidence="8">ABC transporter permease</fullName>
    </submittedName>
</protein>
<keyword evidence="3 6" id="KW-0812">Transmembrane</keyword>
<dbReference type="InterPro" id="IPR027022">
    <property type="entry name" value="ABC_permease_BceB-typ"/>
</dbReference>
<sequence>MTLSRLVFRSMRKNVKHYYLYFFALIFSVTLCFSFTTLQYNPTVEAALKESGTATAGFSAGSYTLYFIITFFVLYANHLFMKRRSKEFGLYQLVGMTKGLVIRLIALENIILFVLAVGIGMGIGYFSSRLFAMVLLKMLEIDLVVKLSFSQEAFNQSVLIFGILLVVILIQMVWMIRKVSLLSLFTASNKTDERVKRFSVFHMMMGLVGIILIIFGYYQSTLLFNVEKNKIFNDLYVHMMVILGSTILGTFLVFRYSVALIMNALRSSRNGHLKVTDVLAVTPILHRMKSNAKSLTLITLLTGLAVGIMSLSYIAYYSSDKHARQETPYDYILLNDLGLGFLDALEREGIGYEKHSFRMGMVELNIKDLLDESLKDSTVFNFNEGSPTNVISISEFRQVESNVMLKEGEAFITGYDSMLEEVLSLNAERDIFVHSGDTEIPLYITEIRDENIFPHRVLLGTPVLVVTDQLFENVLNTENEEREFFSQVGINLVDKDDLAIAEVLYQQYESERGVVFEGFEDYPYVQPSYEETRKGSLATLGLTIFVTAFLGLAFLLTTGSILYFKQMAEAEDEKEFYTTLRKIGFSTSHIMKGIYAKQLFNFGVPLIIGLLHSYFAVKSGWFLFGTELVAPLVITMCLYVIMYGVFAVLSIQYYKQVVRSSL</sequence>
<feature type="transmembrane region" description="Helical" evidence="6">
    <location>
        <begin position="537"/>
        <end position="564"/>
    </location>
</feature>
<dbReference type="GO" id="GO:0055085">
    <property type="term" value="P:transmembrane transport"/>
    <property type="evidence" value="ECO:0007669"/>
    <property type="project" value="UniProtKB-UniRule"/>
</dbReference>
<accession>A0A432LFK1</accession>
<evidence type="ECO:0000256" key="3">
    <source>
        <dbReference type="ARBA" id="ARBA00022692"/>
    </source>
</evidence>
<feature type="transmembrane region" description="Helical" evidence="6">
    <location>
        <begin position="158"/>
        <end position="177"/>
    </location>
</feature>
<evidence type="ECO:0000256" key="6">
    <source>
        <dbReference type="PIRNR" id="PIRNR018968"/>
    </source>
</evidence>
<dbReference type="AlphaFoldDB" id="A0A432LFK1"/>
<dbReference type="PIRSF" id="PIRSF018968">
    <property type="entry name" value="ABC_permease_BceB"/>
    <property type="match status" value="1"/>
</dbReference>
<name>A0A432LFK1_9BACI</name>
<dbReference type="Pfam" id="PF02687">
    <property type="entry name" value="FtsX"/>
    <property type="match status" value="1"/>
</dbReference>
<feature type="transmembrane region" description="Helical" evidence="6">
    <location>
        <begin position="599"/>
        <end position="617"/>
    </location>
</feature>
<evidence type="ECO:0000259" key="7">
    <source>
        <dbReference type="Pfam" id="PF02687"/>
    </source>
</evidence>
<feature type="transmembrane region" description="Helical" evidence="6">
    <location>
        <begin position="629"/>
        <end position="654"/>
    </location>
</feature>
<reference evidence="8 9" key="1">
    <citation type="submission" date="2018-12" db="EMBL/GenBank/DDBJ databases">
        <title>Lysinibacillus antri sp. nov., isolated from a cave soil.</title>
        <authorList>
            <person name="Narsing Rao M.P."/>
            <person name="Zhang H."/>
            <person name="Dong Z.-Y."/>
            <person name="Niu X.-K."/>
            <person name="Zhang K."/>
            <person name="Fang B.-Z."/>
            <person name="Kang Y.-Q."/>
            <person name="Xiao M."/>
            <person name="Li W.-J."/>
        </authorList>
    </citation>
    <scope>NUCLEOTIDE SEQUENCE [LARGE SCALE GENOMIC DNA]</scope>
    <source>
        <strain evidence="8 9">SYSU K30002</strain>
    </source>
</reference>
<comment type="subcellular location">
    <subcellularLocation>
        <location evidence="1 6">Cell membrane</location>
        <topology evidence="1 6">Multi-pass membrane protein</topology>
    </subcellularLocation>
</comment>
<evidence type="ECO:0000256" key="1">
    <source>
        <dbReference type="ARBA" id="ARBA00004651"/>
    </source>
</evidence>
<keyword evidence="4 6" id="KW-1133">Transmembrane helix</keyword>
<evidence type="ECO:0000256" key="2">
    <source>
        <dbReference type="ARBA" id="ARBA00022475"/>
    </source>
</evidence>
<dbReference type="GO" id="GO:0005886">
    <property type="term" value="C:plasma membrane"/>
    <property type="evidence" value="ECO:0007669"/>
    <property type="project" value="UniProtKB-SubCell"/>
</dbReference>